<evidence type="ECO:0000313" key="2">
    <source>
        <dbReference type="EMBL" id="KAG8466904.1"/>
    </source>
</evidence>
<accession>A0A8J5XNH4</accession>
<evidence type="ECO:0000256" key="1">
    <source>
        <dbReference type="SAM" id="MobiDB-lite"/>
    </source>
</evidence>
<dbReference type="Proteomes" id="UP000751190">
    <property type="component" value="Unassembled WGS sequence"/>
</dbReference>
<gene>
    <name evidence="2" type="ORF">KFE25_008283</name>
</gene>
<organism evidence="2 3">
    <name type="scientific">Diacronema lutheri</name>
    <name type="common">Unicellular marine alga</name>
    <name type="synonym">Monochrysis lutheri</name>
    <dbReference type="NCBI Taxonomy" id="2081491"/>
    <lineage>
        <taxon>Eukaryota</taxon>
        <taxon>Haptista</taxon>
        <taxon>Haptophyta</taxon>
        <taxon>Pavlovophyceae</taxon>
        <taxon>Pavlovales</taxon>
        <taxon>Pavlovaceae</taxon>
        <taxon>Diacronema</taxon>
    </lineage>
</organism>
<name>A0A8J5XNH4_DIALT</name>
<comment type="caution">
    <text evidence="2">The sequence shown here is derived from an EMBL/GenBank/DDBJ whole genome shotgun (WGS) entry which is preliminary data.</text>
</comment>
<protein>
    <submittedName>
        <fullName evidence="2">Uncharacterized protein</fullName>
    </submittedName>
</protein>
<dbReference type="OrthoDB" id="10690741at2759"/>
<feature type="compositionally biased region" description="Low complexity" evidence="1">
    <location>
        <begin position="1397"/>
        <end position="1407"/>
    </location>
</feature>
<evidence type="ECO:0000313" key="3">
    <source>
        <dbReference type="Proteomes" id="UP000751190"/>
    </source>
</evidence>
<feature type="region of interest" description="Disordered" evidence="1">
    <location>
        <begin position="1357"/>
        <end position="1376"/>
    </location>
</feature>
<sequence>MELACAPVAGARQVAVFDLASSRQVCLVDVEGEVVCADVFQFVAADGAHTRALASTADGRLLRWDPTAELLPLAPDGRRRPEEMVVGSARGAVLTTRFVGASLAGGEHATLLLGKADGQVVALDLASRAPLPSFELTWRGEVSLGGVSALELLPDAHAAAPPAVEPRLLVGYESGVIELVSLGSTVALSRALDRIRTAGPVRALRAQLARAALGADARVVFWAACTAADGALCHSLGEAVVSGGGAAAGGGGGRADGDGDDTMGGGGAATEAADAAVARLHTLHSADELHLPHARILDVCPCATNTAPAARALALALCAPADAGARAGLELWAVDVSAALRAADTGTLVSPAALLCRAPSRAGGLVAGRLHSGGRAVHDARALLAPLAAPPADATCWAAALLAAVRAAAENEPLPAGHPGHAARPSVRAPCVVWDESTCALLAIEHASAADSALAALGRAGARALSDDRLTEQLWVECWHAGLLRGVARPHARAGGGEGEGGAGAVAGAGAGGALDAAGDALLAHLEHAARAQPSREAFDVLGALRAAMGGDRQHALTVSRLHLMEVCLRHRATCAAVSAAAATNGANLSAVFIGSNARDLVREWAVAAADAQTALAHAALDAVAAAADGARGARAPARGARAEHTRGADAVGAALELAAVRANGLCAVLASLLSADMAAAAAGALEPAAAHAIASTLGALACAFAAMRAAAWLVAHGVVRAAPPPAAELDGGAADAVWLRFPLDEGPTLVAYAADHWPAADAPDDAAGGARARGDGGGLDGGVCPSPIGSASALLALAATSPEVAAERILYALHRAHHAVATVAGGGGGDSGAGARALGRLVRLVEATHPAHGVGVSRARAQGMRALAAADDGRWAEASALVLQPSGTPARALPFALAIARALCDRADAHDARDGGGGGDDGEVAAGVELADAARRLAAFLDLVAQADDDADNDAVLWDASSDGDAPAELSARLLELRRVHVRLCFASGELLGAYRSTSACADRASFELFYAQLAARASLHFLIHCPLEPRERAWADELLIADARERPPAASEAAIAVRFGLLLMHAEFAQAFAAYDQLGSAPPLRGLRHSAAIVLEHLSQVLPAGMAAELAPGTHLSARELLGADGSERGAGSRLAVATPLRVHGAPAGLARASPAPGGADSRVRGTPYALSRARASFVSALASPVPHELRTPTARERALGVGSELGAALGAVAGAYAGAGGGAAPGALDYAAGWKQQQRQPAALLASPALHAALALIPSPAGPPRAPAAVAHYAQTVAHDAAADVRAGGLAPSPLAGGPVHPFGVPLPRGALAAAAASGLSASAPGRPSCGHVGAAPFGGRLLQRCVASPAPASRAPSFAGSALPRAAQAQPTHLPTPKLALRMRSALPPSPQPWAAAASGTAAERGSPLFQPLPR</sequence>
<feature type="region of interest" description="Disordered" evidence="1">
    <location>
        <begin position="1388"/>
        <end position="1419"/>
    </location>
</feature>
<keyword evidence="3" id="KW-1185">Reference proteome</keyword>
<proteinExistence type="predicted"/>
<dbReference type="EMBL" id="JAGTXO010000007">
    <property type="protein sequence ID" value="KAG8466904.1"/>
    <property type="molecule type" value="Genomic_DNA"/>
</dbReference>
<reference evidence="2" key="1">
    <citation type="submission" date="2021-05" db="EMBL/GenBank/DDBJ databases">
        <title>The genome of the haptophyte Pavlova lutheri (Diacronema luteri, Pavlovales) - a model for lipid biosynthesis in eukaryotic algae.</title>
        <authorList>
            <person name="Hulatt C.J."/>
            <person name="Posewitz M.C."/>
        </authorList>
    </citation>
    <scope>NUCLEOTIDE SEQUENCE</scope>
    <source>
        <strain evidence="2">NIVA-4/92</strain>
    </source>
</reference>
<feature type="compositionally biased region" description="Low complexity" evidence="1">
    <location>
        <begin position="1357"/>
        <end position="1366"/>
    </location>
</feature>